<accession>A0A9P1I9M9</accession>
<protein>
    <recommendedName>
        <fullName evidence="1">LRAT domain-containing protein</fullName>
    </recommendedName>
</protein>
<dbReference type="Proteomes" id="UP001152747">
    <property type="component" value="Unassembled WGS sequence"/>
</dbReference>
<dbReference type="GO" id="GO:0000902">
    <property type="term" value="P:cell morphogenesis"/>
    <property type="evidence" value="ECO:0007669"/>
    <property type="project" value="TreeGrafter"/>
</dbReference>
<comment type="caution">
    <text evidence="2">The sequence shown here is derived from an EMBL/GenBank/DDBJ whole genome shotgun (WGS) entry which is preliminary data.</text>
</comment>
<dbReference type="Pfam" id="PF04970">
    <property type="entry name" value="LRAT"/>
    <property type="match status" value="1"/>
</dbReference>
<proteinExistence type="predicted"/>
<evidence type="ECO:0000259" key="1">
    <source>
        <dbReference type="Pfam" id="PF04970"/>
    </source>
</evidence>
<dbReference type="EMBL" id="CANHGI010000002">
    <property type="protein sequence ID" value="CAI5440715.1"/>
    <property type="molecule type" value="Genomic_DNA"/>
</dbReference>
<reference evidence="2" key="1">
    <citation type="submission" date="2022-11" db="EMBL/GenBank/DDBJ databases">
        <authorList>
            <person name="Kikuchi T."/>
        </authorList>
    </citation>
    <scope>NUCLEOTIDE SEQUENCE</scope>
    <source>
        <strain evidence="2">PS1010</strain>
    </source>
</reference>
<dbReference type="OrthoDB" id="5776706at2759"/>
<dbReference type="PANTHER" id="PTHR36948">
    <property type="entry name" value="PROTEIN CBG04856"/>
    <property type="match status" value="1"/>
</dbReference>
<dbReference type="FunFam" id="3.90.1720.10:FF:000019">
    <property type="entry name" value="CBN-EGL-26 protein"/>
    <property type="match status" value="1"/>
</dbReference>
<evidence type="ECO:0000313" key="2">
    <source>
        <dbReference type="EMBL" id="CAI5440715.1"/>
    </source>
</evidence>
<dbReference type="Gene3D" id="3.90.1720.10">
    <property type="entry name" value="endopeptidase domain like (from Nostoc punctiforme)"/>
    <property type="match status" value="1"/>
</dbReference>
<keyword evidence="3" id="KW-1185">Reference proteome</keyword>
<organism evidence="2 3">
    <name type="scientific">Caenorhabditis angaria</name>
    <dbReference type="NCBI Taxonomy" id="860376"/>
    <lineage>
        <taxon>Eukaryota</taxon>
        <taxon>Metazoa</taxon>
        <taxon>Ecdysozoa</taxon>
        <taxon>Nematoda</taxon>
        <taxon>Chromadorea</taxon>
        <taxon>Rhabditida</taxon>
        <taxon>Rhabditina</taxon>
        <taxon>Rhabditomorpha</taxon>
        <taxon>Rhabditoidea</taxon>
        <taxon>Rhabditidae</taxon>
        <taxon>Peloderinae</taxon>
        <taxon>Caenorhabditis</taxon>
    </lineage>
</organism>
<evidence type="ECO:0000313" key="3">
    <source>
        <dbReference type="Proteomes" id="UP001152747"/>
    </source>
</evidence>
<name>A0A9P1I9M9_9PELO</name>
<dbReference type="InterPro" id="IPR053372">
    <property type="entry name" value="Vulval_toroid_morpho-assoc"/>
</dbReference>
<gene>
    <name evidence="2" type="ORF">CAMP_LOCUS3352</name>
</gene>
<dbReference type="InterPro" id="IPR007053">
    <property type="entry name" value="LRAT_dom"/>
</dbReference>
<dbReference type="PANTHER" id="PTHR36948:SF1">
    <property type="entry name" value="EGG-LAYING DEFECTIVE PROTEIN 26"/>
    <property type="match status" value="1"/>
</dbReference>
<sequence>MSSVPSSSTISGSSTATDNIRVLLMASVRNEFGDSCIFSRLGQTALGQHYVLLAKKRFLSGYQTFMITANMRNRPFISAPFKISGIQSMDESRVFIERMIHELGRPGMFGLDEQPVGCQIPIGKEFLQLDEVPIEVHDKPDKYLKRGDEIFCEINVTGIKFFHTGIYAGNGEVYHFVCDPQESETLAEALAVFSGVQAHVCFDSWNEFVYALIEPGFSAPRIFRASHPLVCRSEDQIIKAAENLQETLFVYDIRRSNCQHFTSTCSTGSGFSYDMTSGLKYFACSVMKPTHTVVSAMTRTNKDRSSNSSFASSNS</sequence>
<feature type="domain" description="LRAT" evidence="1">
    <location>
        <begin position="145"/>
        <end position="269"/>
    </location>
</feature>
<dbReference type="AlphaFoldDB" id="A0A9P1I9M9"/>